<evidence type="ECO:0000256" key="1">
    <source>
        <dbReference type="SAM" id="MobiDB-lite"/>
    </source>
</evidence>
<dbReference type="EMBL" id="HBFC01014010">
    <property type="protein sequence ID" value="CAD8705534.1"/>
    <property type="molecule type" value="Transcribed_RNA"/>
</dbReference>
<proteinExistence type="predicted"/>
<reference evidence="2" key="1">
    <citation type="submission" date="2021-01" db="EMBL/GenBank/DDBJ databases">
        <authorList>
            <person name="Corre E."/>
            <person name="Pelletier E."/>
            <person name="Niang G."/>
            <person name="Scheremetjew M."/>
            <person name="Finn R."/>
            <person name="Kale V."/>
            <person name="Holt S."/>
            <person name="Cochrane G."/>
            <person name="Meng A."/>
            <person name="Brown T."/>
            <person name="Cohen L."/>
        </authorList>
    </citation>
    <scope>NUCLEOTIDE SEQUENCE</scope>
    <source>
        <strain evidence="2">SL-175</strain>
    </source>
</reference>
<evidence type="ECO:0000313" key="2">
    <source>
        <dbReference type="EMBL" id="CAD8705534.1"/>
    </source>
</evidence>
<feature type="compositionally biased region" description="Polar residues" evidence="1">
    <location>
        <begin position="316"/>
        <end position="328"/>
    </location>
</feature>
<feature type="region of interest" description="Disordered" evidence="1">
    <location>
        <begin position="301"/>
        <end position="330"/>
    </location>
</feature>
<organism evidence="2">
    <name type="scientific">Mantoniella antarctica</name>
    <dbReference type="NCBI Taxonomy" id="81844"/>
    <lineage>
        <taxon>Eukaryota</taxon>
        <taxon>Viridiplantae</taxon>
        <taxon>Chlorophyta</taxon>
        <taxon>Mamiellophyceae</taxon>
        <taxon>Mamiellales</taxon>
        <taxon>Mamiellaceae</taxon>
        <taxon>Mantoniella</taxon>
    </lineage>
</organism>
<feature type="compositionally biased region" description="Low complexity" evidence="1">
    <location>
        <begin position="1"/>
        <end position="14"/>
    </location>
</feature>
<feature type="region of interest" description="Disordered" evidence="1">
    <location>
        <begin position="122"/>
        <end position="164"/>
    </location>
</feature>
<feature type="region of interest" description="Disordered" evidence="1">
    <location>
        <begin position="1"/>
        <end position="28"/>
    </location>
</feature>
<feature type="region of interest" description="Disordered" evidence="1">
    <location>
        <begin position="237"/>
        <end position="280"/>
    </location>
</feature>
<sequence length="1036" mass="113448">MSSRSRSSAVSSAELSRRRRAADLAAKVGAASTEELEAELLAVNRGDKARHLPRLIRGLCQPLRNLWEQDVSLGLANPWSPEVEYVHPQKMKAMPELAERLLAITPPPDAGELRRELEKQLQKTLRPPTSGSVYGQPVGVVDKDVGGMSSDGEPVGDVVRREGSSEEIVGDPTDELRFYAPTVGAMGAAASACSSESEVADVLTVNSGDVRPSSARSTIPTITLHSVDRLLPCVSGAGSRDLSGRSNHGGARSDLSTRSDANGGASHFIMSGKGSQGRKGSYPLFGSGVIPEVGRFRKMLKTQQHHSAADRKTLISARNSPLPRSQSGHPAPGGLGIVEEYVHPSDETNGVESTSGDEHRGGFLGLKISVAPEGCSDRSSAAVKGSVITFDEDVKSLDGRSPGGDNPKLYMFEAVEGSRVYDGLLKTFVLPNGHKAHFYFSGKAVSDAVDSELSVPPRRPANGGDVRDGLPTADVMHQLSLPKLDHMTAFRPRPELPKLPEYTELPEIVGRGTGGHEEASLQVLVTTQRITKKVTYTEREVPPPPKAPWKIHASVFSPRARESDARGFFDTESILRKACARDWERMTAKDKFATALQREAKATGSAISIADQIEGLNETILGFYPYIMAAFTYYAALSITGVFHLQLNQYTQCLEDAYIPSADSKGCRKSDCDTLFILCNYVENKDDKQLREVNDDHAMLRFEFIEVLTRLAVAKYGKGWMPEGNNVPLSLPEAFRHLMKANILPNLPSEALQDPNKFRRDRLYFEECDDIFKEYRDVLAAIYDAHRIRDARSGQRSKHLKIDQWLSMVEACLLVDRDLTTRECSLCFVWARTTVADEVGSFRKLEALTFVDFIEAISRLSDYLRLPTREQLETYGWGDNILAYWLAKRQMAASAVQGSTSFSQHSPSSVAKKIIVDIPTDDVVDSVNDDEQAQAAAINTNTNTNANAVESSGSMRFARKSSKLALDVDAGPAGRLIPKEIIELGSSRALSDNIKLVIELMARALHYKRGANPLHTYSYDETLKMLKKVDKANGGT</sequence>
<gene>
    <name evidence="2" type="ORF">MANT1106_LOCUS8217</name>
</gene>
<accession>A0A7S0SGX2</accession>
<dbReference type="AlphaFoldDB" id="A0A7S0SGX2"/>
<name>A0A7S0SGX2_9CHLO</name>
<protein>
    <submittedName>
        <fullName evidence="2">Uncharacterized protein</fullName>
    </submittedName>
</protein>